<evidence type="ECO:0000259" key="5">
    <source>
        <dbReference type="PROSITE" id="PS50177"/>
    </source>
</evidence>
<dbReference type="FunFam" id="3.10.450.50:FF:000005">
    <property type="entry name" value="Nuclear transport factor 2"/>
    <property type="match status" value="1"/>
</dbReference>
<dbReference type="GO" id="GO:0051028">
    <property type="term" value="P:mRNA transport"/>
    <property type="evidence" value="ECO:0007669"/>
    <property type="project" value="UniProtKB-UniRule"/>
</dbReference>
<dbReference type="Gene3D" id="3.10.450.50">
    <property type="match status" value="1"/>
</dbReference>
<organism evidence="6 7">
    <name type="scientific">Lasiosphaeria ovina</name>
    <dbReference type="NCBI Taxonomy" id="92902"/>
    <lineage>
        <taxon>Eukaryota</taxon>
        <taxon>Fungi</taxon>
        <taxon>Dikarya</taxon>
        <taxon>Ascomycota</taxon>
        <taxon>Pezizomycotina</taxon>
        <taxon>Sordariomycetes</taxon>
        <taxon>Sordariomycetidae</taxon>
        <taxon>Sordariales</taxon>
        <taxon>Lasiosphaeriaceae</taxon>
        <taxon>Lasiosphaeria</taxon>
    </lineage>
</organism>
<evidence type="ECO:0000313" key="7">
    <source>
        <dbReference type="Proteomes" id="UP001287356"/>
    </source>
</evidence>
<name>A0AAE0TYP8_9PEZI</name>
<keyword evidence="4" id="KW-0813">Transport</keyword>
<sequence length="112" mass="12254">MADFNLVATQFVGHYYSTFDSNRAELAGLYSAQELGAAAIAQKLVNLPFEKVKHQPVTTEAQPTPGGGIVILVTGQLLVDDEQNPLSYSQAFQLSKDQAGNWYVFNDIFTLV</sequence>
<dbReference type="InterPro" id="IPR018222">
    <property type="entry name" value="Nuclear_transport_factor_2_euk"/>
</dbReference>
<evidence type="ECO:0000256" key="1">
    <source>
        <dbReference type="ARBA" id="ARBA00022490"/>
    </source>
</evidence>
<reference evidence="6" key="1">
    <citation type="journal article" date="2023" name="Mol. Phylogenet. Evol.">
        <title>Genome-scale phylogeny and comparative genomics of the fungal order Sordariales.</title>
        <authorList>
            <person name="Hensen N."/>
            <person name="Bonometti L."/>
            <person name="Westerberg I."/>
            <person name="Brannstrom I.O."/>
            <person name="Guillou S."/>
            <person name="Cros-Aarteil S."/>
            <person name="Calhoun S."/>
            <person name="Haridas S."/>
            <person name="Kuo A."/>
            <person name="Mondo S."/>
            <person name="Pangilinan J."/>
            <person name="Riley R."/>
            <person name="LaButti K."/>
            <person name="Andreopoulos B."/>
            <person name="Lipzen A."/>
            <person name="Chen C."/>
            <person name="Yan M."/>
            <person name="Daum C."/>
            <person name="Ng V."/>
            <person name="Clum A."/>
            <person name="Steindorff A."/>
            <person name="Ohm R.A."/>
            <person name="Martin F."/>
            <person name="Silar P."/>
            <person name="Natvig D.O."/>
            <person name="Lalanne C."/>
            <person name="Gautier V."/>
            <person name="Ament-Velasquez S.L."/>
            <person name="Kruys A."/>
            <person name="Hutchinson M.I."/>
            <person name="Powell A.J."/>
            <person name="Barry K."/>
            <person name="Miller A.N."/>
            <person name="Grigoriev I.V."/>
            <person name="Debuchy R."/>
            <person name="Gladieux P."/>
            <person name="Hiltunen Thoren M."/>
            <person name="Johannesson H."/>
        </authorList>
    </citation>
    <scope>NUCLEOTIDE SEQUENCE</scope>
    <source>
        <strain evidence="6">CBS 958.72</strain>
    </source>
</reference>
<protein>
    <recommendedName>
        <fullName evidence="2">Nuclear transport factor 2</fullName>
    </recommendedName>
</protein>
<gene>
    <name evidence="6" type="ORF">B0T24DRAFT_588892</name>
</gene>
<reference evidence="6" key="2">
    <citation type="submission" date="2023-06" db="EMBL/GenBank/DDBJ databases">
        <authorList>
            <consortium name="Lawrence Berkeley National Laboratory"/>
            <person name="Haridas S."/>
            <person name="Hensen N."/>
            <person name="Bonometti L."/>
            <person name="Westerberg I."/>
            <person name="Brannstrom I.O."/>
            <person name="Guillou S."/>
            <person name="Cros-Aarteil S."/>
            <person name="Calhoun S."/>
            <person name="Kuo A."/>
            <person name="Mondo S."/>
            <person name="Pangilinan J."/>
            <person name="Riley R."/>
            <person name="Labutti K."/>
            <person name="Andreopoulos B."/>
            <person name="Lipzen A."/>
            <person name="Chen C."/>
            <person name="Yanf M."/>
            <person name="Daum C."/>
            <person name="Ng V."/>
            <person name="Clum A."/>
            <person name="Steindorff A."/>
            <person name="Ohm R."/>
            <person name="Martin F."/>
            <person name="Silar P."/>
            <person name="Natvig D."/>
            <person name="Lalanne C."/>
            <person name="Gautier V."/>
            <person name="Ament-Velasquez S.L."/>
            <person name="Kruys A."/>
            <person name="Hutchinson M.I."/>
            <person name="Powell A.J."/>
            <person name="Barry K."/>
            <person name="Miller A.N."/>
            <person name="Grigoriev I.V."/>
            <person name="Debuchy R."/>
            <person name="Gladieux P."/>
            <person name="Thoren M.H."/>
            <person name="Johannesson H."/>
        </authorList>
    </citation>
    <scope>NUCLEOTIDE SEQUENCE</scope>
    <source>
        <strain evidence="6">CBS 958.72</strain>
    </source>
</reference>
<dbReference type="PANTHER" id="PTHR12612">
    <property type="entry name" value="NUCLEAR TRANSPORT FACTOR 2"/>
    <property type="match status" value="1"/>
</dbReference>
<dbReference type="SUPFAM" id="SSF54427">
    <property type="entry name" value="NTF2-like"/>
    <property type="match status" value="1"/>
</dbReference>
<comment type="function">
    <text evidence="4">Has a role in nuclear-cytoplasmic transport of proteins and mRNAs.</text>
</comment>
<dbReference type="InterPro" id="IPR045875">
    <property type="entry name" value="NTF2"/>
</dbReference>
<keyword evidence="4" id="KW-0653">Protein transport</keyword>
<keyword evidence="1 4" id="KW-0963">Cytoplasm</keyword>
<keyword evidence="7" id="KW-1185">Reference proteome</keyword>
<evidence type="ECO:0000256" key="2">
    <source>
        <dbReference type="ARBA" id="ARBA00026247"/>
    </source>
</evidence>
<dbReference type="GO" id="GO:0005737">
    <property type="term" value="C:cytoplasm"/>
    <property type="evidence" value="ECO:0007669"/>
    <property type="project" value="UniProtKB-SubCell"/>
</dbReference>
<dbReference type="PROSITE" id="PS50177">
    <property type="entry name" value="NTF2_DOMAIN"/>
    <property type="match status" value="1"/>
</dbReference>
<dbReference type="CDD" id="cd00780">
    <property type="entry name" value="NTF2"/>
    <property type="match status" value="1"/>
</dbReference>
<evidence type="ECO:0000256" key="4">
    <source>
        <dbReference type="RuleBase" id="RU369002"/>
    </source>
</evidence>
<comment type="function">
    <text evidence="3">Facilitates protein transport into the nucleus. Could be part of a multicomponent system of cytosolic factors that assemble at the pore complex during nuclear import.</text>
</comment>
<evidence type="ECO:0000313" key="6">
    <source>
        <dbReference type="EMBL" id="KAK3384324.1"/>
    </source>
</evidence>
<dbReference type="EMBL" id="JAULSN010000001">
    <property type="protein sequence ID" value="KAK3384324.1"/>
    <property type="molecule type" value="Genomic_DNA"/>
</dbReference>
<dbReference type="InterPro" id="IPR002075">
    <property type="entry name" value="NTF2_dom"/>
</dbReference>
<dbReference type="Pfam" id="PF02136">
    <property type="entry name" value="NTF2"/>
    <property type="match status" value="1"/>
</dbReference>
<comment type="caution">
    <text evidence="6">The sequence shown here is derived from an EMBL/GenBank/DDBJ whole genome shotgun (WGS) entry which is preliminary data.</text>
</comment>
<dbReference type="AlphaFoldDB" id="A0AAE0TYP8"/>
<keyword evidence="4" id="KW-0539">Nucleus</keyword>
<dbReference type="Proteomes" id="UP001287356">
    <property type="component" value="Unassembled WGS sequence"/>
</dbReference>
<dbReference type="GO" id="GO:0006606">
    <property type="term" value="P:protein import into nucleus"/>
    <property type="evidence" value="ECO:0007669"/>
    <property type="project" value="UniProtKB-ARBA"/>
</dbReference>
<comment type="subcellular location">
    <subcellularLocation>
        <location evidence="4">Cytoplasm</location>
    </subcellularLocation>
    <subcellularLocation>
        <location evidence="4">Nucleus</location>
    </subcellularLocation>
</comment>
<proteinExistence type="predicted"/>
<evidence type="ECO:0000256" key="3">
    <source>
        <dbReference type="ARBA" id="ARBA00053082"/>
    </source>
</evidence>
<accession>A0AAE0TYP8</accession>
<feature type="domain" description="NTF2" evidence="5">
    <location>
        <begin position="7"/>
        <end position="111"/>
    </location>
</feature>
<dbReference type="GO" id="GO:0005635">
    <property type="term" value="C:nuclear envelope"/>
    <property type="evidence" value="ECO:0007669"/>
    <property type="project" value="UniProtKB-ARBA"/>
</dbReference>
<dbReference type="InterPro" id="IPR032710">
    <property type="entry name" value="NTF2-like_dom_sf"/>
</dbReference>